<keyword evidence="4" id="KW-1003">Cell membrane</keyword>
<dbReference type="SUPFAM" id="SSF74653">
    <property type="entry name" value="TolA/TonB C-terminal domain"/>
    <property type="match status" value="1"/>
</dbReference>
<name>A0ABY6BGC6_9GAMM</name>
<protein>
    <submittedName>
        <fullName evidence="13">Energy transducer TonB</fullName>
    </submittedName>
</protein>
<evidence type="ECO:0000256" key="4">
    <source>
        <dbReference type="ARBA" id="ARBA00022475"/>
    </source>
</evidence>
<dbReference type="EMBL" id="CP104694">
    <property type="protein sequence ID" value="UXI68656.1"/>
    <property type="molecule type" value="Genomic_DNA"/>
</dbReference>
<dbReference type="Pfam" id="PF03544">
    <property type="entry name" value="TonB_C"/>
    <property type="match status" value="1"/>
</dbReference>
<dbReference type="InterPro" id="IPR051045">
    <property type="entry name" value="TonB-dependent_transducer"/>
</dbReference>
<feature type="domain" description="TonB C-terminal" evidence="12">
    <location>
        <begin position="21"/>
        <end position="117"/>
    </location>
</feature>
<comment type="subcellular location">
    <subcellularLocation>
        <location evidence="1">Cell inner membrane</location>
        <topology evidence="1">Single-pass membrane protein</topology>
        <orientation evidence="1">Periplasmic side</orientation>
    </subcellularLocation>
</comment>
<keyword evidence="7" id="KW-0653">Protein transport</keyword>
<keyword evidence="5" id="KW-0997">Cell inner membrane</keyword>
<evidence type="ECO:0000259" key="12">
    <source>
        <dbReference type="PROSITE" id="PS52015"/>
    </source>
</evidence>
<organism evidence="13 14">
    <name type="scientific">Tahibacter amnicola</name>
    <dbReference type="NCBI Taxonomy" id="2976241"/>
    <lineage>
        <taxon>Bacteria</taxon>
        <taxon>Pseudomonadati</taxon>
        <taxon>Pseudomonadota</taxon>
        <taxon>Gammaproteobacteria</taxon>
        <taxon>Lysobacterales</taxon>
        <taxon>Rhodanobacteraceae</taxon>
        <taxon>Tahibacter</taxon>
    </lineage>
</organism>
<evidence type="ECO:0000256" key="10">
    <source>
        <dbReference type="SAM" id="MobiDB-lite"/>
    </source>
</evidence>
<reference evidence="13" key="1">
    <citation type="submission" date="2022-09" db="EMBL/GenBank/DDBJ databases">
        <title>Tahibacter sp. nov., isolated from a fresh water.</title>
        <authorList>
            <person name="Baek J.H."/>
            <person name="Lee J.K."/>
            <person name="Kim J.M."/>
            <person name="Jeon C.O."/>
        </authorList>
    </citation>
    <scope>NUCLEOTIDE SEQUENCE</scope>
    <source>
        <strain evidence="13">W38</strain>
    </source>
</reference>
<accession>A0ABY6BGC6</accession>
<keyword evidence="3" id="KW-0813">Transport</keyword>
<evidence type="ECO:0000313" key="14">
    <source>
        <dbReference type="Proteomes" id="UP001064632"/>
    </source>
</evidence>
<keyword evidence="6" id="KW-0812">Transmembrane</keyword>
<evidence type="ECO:0000256" key="11">
    <source>
        <dbReference type="SAM" id="SignalP"/>
    </source>
</evidence>
<proteinExistence type="inferred from homology"/>
<keyword evidence="11" id="KW-0732">Signal</keyword>
<dbReference type="PROSITE" id="PS52015">
    <property type="entry name" value="TONB_CTD"/>
    <property type="match status" value="1"/>
</dbReference>
<evidence type="ECO:0000256" key="9">
    <source>
        <dbReference type="ARBA" id="ARBA00023136"/>
    </source>
</evidence>
<keyword evidence="14" id="KW-1185">Reference proteome</keyword>
<comment type="similarity">
    <text evidence="2">Belongs to the TonB family.</text>
</comment>
<feature type="signal peptide" evidence="11">
    <location>
        <begin position="1"/>
        <end position="20"/>
    </location>
</feature>
<evidence type="ECO:0000256" key="2">
    <source>
        <dbReference type="ARBA" id="ARBA00006555"/>
    </source>
</evidence>
<dbReference type="NCBIfam" id="TIGR01352">
    <property type="entry name" value="tonB_Cterm"/>
    <property type="match status" value="1"/>
</dbReference>
<evidence type="ECO:0000256" key="1">
    <source>
        <dbReference type="ARBA" id="ARBA00004383"/>
    </source>
</evidence>
<feature type="chain" id="PRO_5045583190" evidence="11">
    <location>
        <begin position="21"/>
        <end position="251"/>
    </location>
</feature>
<dbReference type="PANTHER" id="PTHR33446">
    <property type="entry name" value="PROTEIN TONB-RELATED"/>
    <property type="match status" value="1"/>
</dbReference>
<dbReference type="PANTHER" id="PTHR33446:SF2">
    <property type="entry name" value="PROTEIN TONB"/>
    <property type="match status" value="1"/>
</dbReference>
<dbReference type="InterPro" id="IPR037682">
    <property type="entry name" value="TonB_C"/>
</dbReference>
<gene>
    <name evidence="13" type="ORF">N4264_03115</name>
</gene>
<evidence type="ECO:0000256" key="7">
    <source>
        <dbReference type="ARBA" id="ARBA00022927"/>
    </source>
</evidence>
<keyword evidence="8" id="KW-1133">Transmembrane helix</keyword>
<dbReference type="RefSeq" id="WP_261695615.1">
    <property type="nucleotide sequence ID" value="NZ_CP104694.1"/>
</dbReference>
<sequence>MQYFLAALALASVIVVPAKAESCTQLRYTEAKPPKYPEALKAKPVSGTTVLRVLVDTDGKPREIQVEVSSGYEQLDAASVEAANMWRFVPTHCDGKPQESWALIPFRYGPDEMAGSGPAPSPTDAGDPPPTAARDQDVEVLADKEPMEFATAKEGAAALRARSDVNADFSRSKDVKFFTLQGGDGRVWVSYEAPHYPGNAIVRMRAARQGNVARNWYAVLCEGPEAWCRSLGETTAAFMRENPMPVPPPRP</sequence>
<evidence type="ECO:0000256" key="8">
    <source>
        <dbReference type="ARBA" id="ARBA00022989"/>
    </source>
</evidence>
<evidence type="ECO:0000256" key="6">
    <source>
        <dbReference type="ARBA" id="ARBA00022692"/>
    </source>
</evidence>
<dbReference type="Proteomes" id="UP001064632">
    <property type="component" value="Chromosome"/>
</dbReference>
<dbReference type="InterPro" id="IPR006260">
    <property type="entry name" value="TonB/TolA_C"/>
</dbReference>
<evidence type="ECO:0000313" key="13">
    <source>
        <dbReference type="EMBL" id="UXI68656.1"/>
    </source>
</evidence>
<feature type="region of interest" description="Disordered" evidence="10">
    <location>
        <begin position="112"/>
        <end position="133"/>
    </location>
</feature>
<evidence type="ECO:0000256" key="3">
    <source>
        <dbReference type="ARBA" id="ARBA00022448"/>
    </source>
</evidence>
<keyword evidence="9" id="KW-0472">Membrane</keyword>
<dbReference type="Gene3D" id="3.30.1150.10">
    <property type="match status" value="1"/>
</dbReference>
<evidence type="ECO:0000256" key="5">
    <source>
        <dbReference type="ARBA" id="ARBA00022519"/>
    </source>
</evidence>